<dbReference type="NCBIfam" id="TIGR00705">
    <property type="entry name" value="SppA_67K"/>
    <property type="match status" value="1"/>
</dbReference>
<evidence type="ECO:0000256" key="5">
    <source>
        <dbReference type="ARBA" id="ARBA00022825"/>
    </source>
</evidence>
<dbReference type="AlphaFoldDB" id="A0A7W5DRZ9"/>
<keyword evidence="3 9" id="KW-0645">Protease</keyword>
<feature type="active site" description="Proton donor/acceptor" evidence="7">
    <location>
        <position position="193"/>
    </location>
</feature>
<evidence type="ECO:0000259" key="8">
    <source>
        <dbReference type="Pfam" id="PF01343"/>
    </source>
</evidence>
<evidence type="ECO:0000256" key="1">
    <source>
        <dbReference type="ARBA" id="ARBA00004370"/>
    </source>
</evidence>
<dbReference type="SUPFAM" id="SSF52096">
    <property type="entry name" value="ClpP/crotonase"/>
    <property type="match status" value="2"/>
</dbReference>
<dbReference type="InterPro" id="IPR004635">
    <property type="entry name" value="Pept_S49_SppA"/>
</dbReference>
<dbReference type="CDD" id="cd07023">
    <property type="entry name" value="S49_Sppa_N_C"/>
    <property type="match status" value="1"/>
</dbReference>
<dbReference type="RefSeq" id="WP_183413272.1">
    <property type="nucleotide sequence ID" value="NZ_JACHYB010000001.1"/>
</dbReference>
<dbReference type="NCBIfam" id="TIGR00706">
    <property type="entry name" value="SppA_dom"/>
    <property type="match status" value="1"/>
</dbReference>
<protein>
    <submittedName>
        <fullName evidence="9">Protease-4</fullName>
        <ecNumber evidence="9">3.4.21.-</ecNumber>
    </submittedName>
</protein>
<comment type="similarity">
    <text evidence="2">Belongs to the peptidase S49 family.</text>
</comment>
<dbReference type="GO" id="GO:0006465">
    <property type="term" value="P:signal peptide processing"/>
    <property type="evidence" value="ECO:0007669"/>
    <property type="project" value="InterPro"/>
</dbReference>
<dbReference type="EC" id="3.4.21.-" evidence="9"/>
<gene>
    <name evidence="9" type="ORF">FHX64_001672</name>
</gene>
<dbReference type="InterPro" id="IPR002142">
    <property type="entry name" value="Peptidase_S49"/>
</dbReference>
<evidence type="ECO:0000313" key="9">
    <source>
        <dbReference type="EMBL" id="MBB3187509.1"/>
    </source>
</evidence>
<name>A0A7W5DRZ9_9PORP</name>
<dbReference type="InterPro" id="IPR004634">
    <property type="entry name" value="Pept_S49_pIV"/>
</dbReference>
<dbReference type="PANTHER" id="PTHR33209:SF1">
    <property type="entry name" value="PEPTIDASE S49 DOMAIN-CONTAINING PROTEIN"/>
    <property type="match status" value="1"/>
</dbReference>
<feature type="domain" description="Peptidase S49" evidence="8">
    <location>
        <begin position="370"/>
        <end position="519"/>
    </location>
</feature>
<evidence type="ECO:0000256" key="3">
    <source>
        <dbReference type="ARBA" id="ARBA00022670"/>
    </source>
</evidence>
<evidence type="ECO:0000256" key="2">
    <source>
        <dbReference type="ARBA" id="ARBA00008683"/>
    </source>
</evidence>
<evidence type="ECO:0000313" key="10">
    <source>
        <dbReference type="Proteomes" id="UP000544222"/>
    </source>
</evidence>
<organism evidence="9 10">
    <name type="scientific">Microbacter margulisiae</name>
    <dbReference type="NCBI Taxonomy" id="1350067"/>
    <lineage>
        <taxon>Bacteria</taxon>
        <taxon>Pseudomonadati</taxon>
        <taxon>Bacteroidota</taxon>
        <taxon>Bacteroidia</taxon>
        <taxon>Bacteroidales</taxon>
        <taxon>Porphyromonadaceae</taxon>
        <taxon>Microbacter</taxon>
    </lineage>
</organism>
<dbReference type="Gene3D" id="6.20.330.10">
    <property type="match status" value="1"/>
</dbReference>
<keyword evidence="6" id="KW-0472">Membrane</keyword>
<sequence length="584" mass="64019">MKSFFKMVLATFVAIIAATLIIFLIGIGIVTAITTASESQTDIKPNSVFQLSLSGQIVERAQDNPFNTIIGTYTNQDLSMGLNDILTAIHKAKTDKNIKGIYIKAGALLAAPATLREIRQALIDFKQSGKFIYAYGNVYTQGSYYVASVADKIYLNPAGMLNWQGLSAQTTFYKGALDKLGVNVQVVRVGAFKSAVEPFIDTKMSDANRLQVTSFLGSIWQTLLQDVSSSRHIPVDQLNAFADQDLAFQPASQAVSDHLVDSLLYDDGIKSILRKKLDIGESDDIPIVKLSAMKNAPDDQTYAKDKIAIVYAAGEIDGGSTDGINSEELVKTLAKVRNDDNVKAVILRVNSPGGSALGSELIWREVSLIKAKKPIFVSMGDYAASGGYYISCDADTIMAQPNTITGSIGVFGLIPDVQGLTKKIGISFDDVKTNKMSDMPSITRPFTPEERDLMQAYVNNTYETFVDHVAQGRHTTPDAIKKIAQGRVWTGAQAKQNGLVDLLGNLNDAVNLIAKRAHLTKYNIAVYPKQKNFFDKLMEGLNSDVETRVQKAQLGEFYPYFKQLHEIVRMQGVQALMPMYIEIK</sequence>
<dbReference type="PANTHER" id="PTHR33209">
    <property type="entry name" value="PROTEASE 4"/>
    <property type="match status" value="1"/>
</dbReference>
<accession>A0A7W5DRZ9</accession>
<feature type="active site" description="Nucleophile" evidence="7">
    <location>
        <position position="385"/>
    </location>
</feature>
<evidence type="ECO:0000256" key="4">
    <source>
        <dbReference type="ARBA" id="ARBA00022801"/>
    </source>
</evidence>
<reference evidence="9 10" key="1">
    <citation type="submission" date="2020-08" db="EMBL/GenBank/DDBJ databases">
        <title>Genomic Encyclopedia of Type Strains, Phase IV (KMG-IV): sequencing the most valuable type-strain genomes for metagenomic binning, comparative biology and taxonomic classification.</title>
        <authorList>
            <person name="Goeker M."/>
        </authorList>
    </citation>
    <scope>NUCLEOTIDE SEQUENCE [LARGE SCALE GENOMIC DNA]</scope>
    <source>
        <strain evidence="9 10">DSM 27471</strain>
    </source>
</reference>
<dbReference type="InterPro" id="IPR029045">
    <property type="entry name" value="ClpP/crotonase-like_dom_sf"/>
</dbReference>
<keyword evidence="4 9" id="KW-0378">Hydrolase</keyword>
<dbReference type="EMBL" id="JACHYB010000001">
    <property type="protein sequence ID" value="MBB3187509.1"/>
    <property type="molecule type" value="Genomic_DNA"/>
</dbReference>
<proteinExistence type="inferred from homology"/>
<evidence type="ECO:0000256" key="7">
    <source>
        <dbReference type="PIRSR" id="PIRSR001217-1"/>
    </source>
</evidence>
<comment type="subcellular location">
    <subcellularLocation>
        <location evidence="1">Membrane</location>
    </subcellularLocation>
</comment>
<dbReference type="GO" id="GO:0016020">
    <property type="term" value="C:membrane"/>
    <property type="evidence" value="ECO:0007669"/>
    <property type="project" value="UniProtKB-SubCell"/>
</dbReference>
<dbReference type="Proteomes" id="UP000544222">
    <property type="component" value="Unassembled WGS sequence"/>
</dbReference>
<dbReference type="GO" id="GO:0008236">
    <property type="term" value="F:serine-type peptidase activity"/>
    <property type="evidence" value="ECO:0007669"/>
    <property type="project" value="UniProtKB-KW"/>
</dbReference>
<dbReference type="InterPro" id="IPR047217">
    <property type="entry name" value="S49_SppA_67K_type_N"/>
</dbReference>
<dbReference type="PIRSF" id="PIRSF001217">
    <property type="entry name" value="Protease_4_SppA"/>
    <property type="match status" value="1"/>
</dbReference>
<dbReference type="Pfam" id="PF01343">
    <property type="entry name" value="Peptidase_S49"/>
    <property type="match status" value="2"/>
</dbReference>
<dbReference type="CDD" id="cd07018">
    <property type="entry name" value="S49_SppA_67K_type"/>
    <property type="match status" value="1"/>
</dbReference>
<dbReference type="InterPro" id="IPR047272">
    <property type="entry name" value="S49_SppA_C"/>
</dbReference>
<feature type="domain" description="Peptidase S49" evidence="8">
    <location>
        <begin position="125"/>
        <end position="272"/>
    </location>
</feature>
<dbReference type="Gene3D" id="3.90.226.10">
    <property type="entry name" value="2-enoyl-CoA Hydratase, Chain A, domain 1"/>
    <property type="match status" value="3"/>
</dbReference>
<evidence type="ECO:0000256" key="6">
    <source>
        <dbReference type="ARBA" id="ARBA00023136"/>
    </source>
</evidence>
<keyword evidence="5" id="KW-0720">Serine protease</keyword>
<comment type="caution">
    <text evidence="9">The sequence shown here is derived from an EMBL/GenBank/DDBJ whole genome shotgun (WGS) entry which is preliminary data.</text>
</comment>
<keyword evidence="10" id="KW-1185">Reference proteome</keyword>